<gene>
    <name evidence="2" type="ORF">ENL91_01155</name>
</gene>
<evidence type="ECO:0000259" key="1">
    <source>
        <dbReference type="Pfam" id="PF01902"/>
    </source>
</evidence>
<dbReference type="PANTHER" id="PTHR12196">
    <property type="entry name" value="DOMAIN OF UNKNOWN FUNCTION 71 DUF71 -CONTAINING PROTEIN"/>
    <property type="match status" value="1"/>
</dbReference>
<dbReference type="Pfam" id="PF01902">
    <property type="entry name" value="Diphthami_syn_2"/>
    <property type="match status" value="1"/>
</dbReference>
<dbReference type="EC" id="6.3.1.14" evidence="2"/>
<comment type="caution">
    <text evidence="2">The sequence shown here is derived from an EMBL/GenBank/DDBJ whole genome shotgun (WGS) entry which is preliminary data.</text>
</comment>
<dbReference type="InterPro" id="IPR014729">
    <property type="entry name" value="Rossmann-like_a/b/a_fold"/>
</dbReference>
<keyword evidence="2" id="KW-0436">Ligase</keyword>
<reference evidence="2" key="1">
    <citation type="journal article" date="2020" name="mSystems">
        <title>Genome- and Community-Level Interaction Insights into Carbon Utilization and Element Cycling Functions of Hydrothermarchaeota in Hydrothermal Sediment.</title>
        <authorList>
            <person name="Zhou Z."/>
            <person name="Liu Y."/>
            <person name="Xu W."/>
            <person name="Pan J."/>
            <person name="Luo Z.H."/>
            <person name="Li M."/>
        </authorList>
    </citation>
    <scope>NUCLEOTIDE SEQUENCE [LARGE SCALE GENOMIC DNA]</scope>
    <source>
        <strain evidence="2">SpSt-1038</strain>
    </source>
</reference>
<dbReference type="GO" id="GO:0017178">
    <property type="term" value="F:diphthine-ammonia ligase activity"/>
    <property type="evidence" value="ECO:0007669"/>
    <property type="project" value="UniProtKB-EC"/>
</dbReference>
<name>A0A7J3UY18_9CREN</name>
<dbReference type="InterPro" id="IPR002761">
    <property type="entry name" value="Diphthami_syn_dom"/>
</dbReference>
<dbReference type="SUPFAM" id="SSF52402">
    <property type="entry name" value="Adenine nucleotide alpha hydrolases-like"/>
    <property type="match status" value="1"/>
</dbReference>
<accession>A0A7J3UY18</accession>
<dbReference type="EMBL" id="DRVT01000015">
    <property type="protein sequence ID" value="HHI48761.1"/>
    <property type="molecule type" value="Genomic_DNA"/>
</dbReference>
<dbReference type="GO" id="GO:0017183">
    <property type="term" value="P:protein histidyl modification to diphthamide"/>
    <property type="evidence" value="ECO:0007669"/>
    <property type="project" value="TreeGrafter"/>
</dbReference>
<sequence>MHSEVFEMRVAALYSGGKDSNLAALRVKSDGHDLACLITASPIRADSYMFHVPNVALARHQAECIGVPWVEVKVSGIKELEVLELAEALPGIAEVHRIDAIVTGAIASRYQKERVDEVCKRAGLLHLHPLWDQDEEALIREMIGLGFEIYFTSVSAEGLGPEWLGRRLDHDALEDLLRLHSKHGINVSGEGGEYETFVCDMPLFKSRIRITSANKSWQRTSGYVQITGIELVKKR</sequence>
<protein>
    <submittedName>
        <fullName evidence="2">Diphthine--ammonia ligase</fullName>
        <ecNumber evidence="2">6.3.1.14</ecNumber>
    </submittedName>
</protein>
<feature type="domain" description="Diphthamide synthase" evidence="1">
    <location>
        <begin position="8"/>
        <end position="227"/>
    </location>
</feature>
<proteinExistence type="predicted"/>
<dbReference type="PIRSF" id="PIRSF039123">
    <property type="entry name" value="Diphthamide_synthase"/>
    <property type="match status" value="1"/>
</dbReference>
<dbReference type="Gene3D" id="3.40.50.620">
    <property type="entry name" value="HUPs"/>
    <property type="match status" value="1"/>
</dbReference>
<evidence type="ECO:0000313" key="2">
    <source>
        <dbReference type="EMBL" id="HHI48761.1"/>
    </source>
</evidence>
<dbReference type="InterPro" id="IPR030662">
    <property type="entry name" value="DPH6/MJ0570"/>
</dbReference>
<dbReference type="NCBIfam" id="TIGR00290">
    <property type="entry name" value="MJ0570_dom"/>
    <property type="match status" value="1"/>
</dbReference>
<dbReference type="AlphaFoldDB" id="A0A7J3UY18"/>
<dbReference type="NCBIfam" id="TIGR03679">
    <property type="entry name" value="arCOG00187"/>
    <property type="match status" value="1"/>
</dbReference>
<dbReference type="PANTHER" id="PTHR12196:SF2">
    <property type="entry name" value="DIPHTHINE--AMMONIA LIGASE"/>
    <property type="match status" value="1"/>
</dbReference>
<dbReference type="Gene3D" id="3.90.1490.10">
    <property type="entry name" value="putative n-type atp pyrophosphatase, domain 2"/>
    <property type="match status" value="1"/>
</dbReference>
<dbReference type="CDD" id="cd01994">
    <property type="entry name" value="AANH_PF0828-like"/>
    <property type="match status" value="1"/>
</dbReference>
<organism evidence="2">
    <name type="scientific">Candidatus Methanosuratincola petrocarbonis</name>
    <name type="common">ex Vanwonterghem et al. 2016</name>
    <dbReference type="NCBI Taxonomy" id="1867261"/>
    <lineage>
        <taxon>Archaea</taxon>
        <taxon>Thermoproteota</taxon>
        <taxon>Methanosuratincolia</taxon>
        <taxon>Candidatus Methanomethylicales</taxon>
        <taxon>Candidatus Methanomethylicaceae</taxon>
        <taxon>Candidatus Methanosuratincola (ex Vanwonterghem et al. 2016)</taxon>
    </lineage>
</organism>
<dbReference type="InterPro" id="IPR022427">
    <property type="entry name" value="MJ0570_ATP-bd"/>
</dbReference>